<keyword evidence="7 14" id="KW-0418">Kinase</keyword>
<protein>
    <recommendedName>
        <fullName evidence="4">2-amino-4-hydroxy-6-hydroxymethyldihydropteridine pyrophosphokinase</fullName>
        <ecNumber evidence="3">2.7.6.3</ecNumber>
    </recommendedName>
    <alternativeName>
        <fullName evidence="11">6-hydroxymethyl-7,8-dihydropterin pyrophosphokinase</fullName>
    </alternativeName>
    <alternativeName>
        <fullName evidence="12">7,8-dihydro-6-hydroxymethylpterin-pyrophosphokinase</fullName>
    </alternativeName>
</protein>
<accession>A0A432VV12</accession>
<evidence type="ECO:0000256" key="4">
    <source>
        <dbReference type="ARBA" id="ARBA00016218"/>
    </source>
</evidence>
<dbReference type="InterPro" id="IPR000550">
    <property type="entry name" value="Hppk"/>
</dbReference>
<dbReference type="GO" id="GO:0016301">
    <property type="term" value="F:kinase activity"/>
    <property type="evidence" value="ECO:0007669"/>
    <property type="project" value="UniProtKB-KW"/>
</dbReference>
<dbReference type="GO" id="GO:0003848">
    <property type="term" value="F:2-amino-4-hydroxy-6-hydroxymethyldihydropteridine diphosphokinase activity"/>
    <property type="evidence" value="ECO:0007669"/>
    <property type="project" value="UniProtKB-EC"/>
</dbReference>
<keyword evidence="5" id="KW-0808">Transferase</keyword>
<evidence type="ECO:0000256" key="9">
    <source>
        <dbReference type="ARBA" id="ARBA00022909"/>
    </source>
</evidence>
<dbReference type="EMBL" id="PIPJ01000005">
    <property type="protein sequence ID" value="RUO20370.1"/>
    <property type="molecule type" value="Genomic_DNA"/>
</dbReference>
<comment type="similarity">
    <text evidence="2">Belongs to the HPPK family.</text>
</comment>
<keyword evidence="9" id="KW-0289">Folate biosynthesis</keyword>
<dbReference type="NCBIfam" id="TIGR01498">
    <property type="entry name" value="folK"/>
    <property type="match status" value="1"/>
</dbReference>
<evidence type="ECO:0000256" key="10">
    <source>
        <dbReference type="ARBA" id="ARBA00029409"/>
    </source>
</evidence>
<evidence type="ECO:0000313" key="15">
    <source>
        <dbReference type="Proteomes" id="UP000288395"/>
    </source>
</evidence>
<evidence type="ECO:0000256" key="8">
    <source>
        <dbReference type="ARBA" id="ARBA00022840"/>
    </source>
</evidence>
<dbReference type="CDD" id="cd00483">
    <property type="entry name" value="HPPK"/>
    <property type="match status" value="1"/>
</dbReference>
<evidence type="ECO:0000256" key="1">
    <source>
        <dbReference type="ARBA" id="ARBA00005051"/>
    </source>
</evidence>
<dbReference type="Proteomes" id="UP000288395">
    <property type="component" value="Unassembled WGS sequence"/>
</dbReference>
<evidence type="ECO:0000256" key="12">
    <source>
        <dbReference type="ARBA" id="ARBA00033413"/>
    </source>
</evidence>
<name>A0A432VV12_9GAMM</name>
<evidence type="ECO:0000256" key="11">
    <source>
        <dbReference type="ARBA" id="ARBA00029766"/>
    </source>
</evidence>
<organism evidence="14 15">
    <name type="scientific">Aliidiomarina iranensis</name>
    <dbReference type="NCBI Taxonomy" id="1434071"/>
    <lineage>
        <taxon>Bacteria</taxon>
        <taxon>Pseudomonadati</taxon>
        <taxon>Pseudomonadota</taxon>
        <taxon>Gammaproteobacteria</taxon>
        <taxon>Alteromonadales</taxon>
        <taxon>Idiomarinaceae</taxon>
        <taxon>Aliidiomarina</taxon>
    </lineage>
</organism>
<dbReference type="Gene3D" id="3.30.70.560">
    <property type="entry name" value="7,8-Dihydro-6-hydroxymethylpterin-pyrophosphokinase HPPK"/>
    <property type="match status" value="1"/>
</dbReference>
<dbReference type="AlphaFoldDB" id="A0A432VV12"/>
<dbReference type="InterPro" id="IPR035907">
    <property type="entry name" value="Hppk_sf"/>
</dbReference>
<keyword evidence="15" id="KW-1185">Reference proteome</keyword>
<dbReference type="Pfam" id="PF01288">
    <property type="entry name" value="HPPK"/>
    <property type="match status" value="1"/>
</dbReference>
<comment type="pathway">
    <text evidence="1">Cofactor biosynthesis; tetrahydrofolate biosynthesis; 2-amino-4-hydroxy-6-hydroxymethyl-7,8-dihydropteridine diphosphate from 7,8-dihydroneopterin triphosphate: step 4/4.</text>
</comment>
<evidence type="ECO:0000256" key="3">
    <source>
        <dbReference type="ARBA" id="ARBA00013253"/>
    </source>
</evidence>
<dbReference type="PANTHER" id="PTHR43071">
    <property type="entry name" value="2-AMINO-4-HYDROXY-6-HYDROXYMETHYLDIHYDROPTERIDINE PYROPHOSPHOKINASE"/>
    <property type="match status" value="1"/>
</dbReference>
<evidence type="ECO:0000256" key="6">
    <source>
        <dbReference type="ARBA" id="ARBA00022741"/>
    </source>
</evidence>
<evidence type="ECO:0000256" key="5">
    <source>
        <dbReference type="ARBA" id="ARBA00022679"/>
    </source>
</evidence>
<sequence>MAKCYIALGANLQEPAAAITSALKVLSEHSDIHQLQYSALYHSKPMGPQDQPDYVNAVASFATSLEPLAILDLLQAIEHAHGRLRERRWGPRTLDLDILLIDNNIIDHPRLQVPHPGIELREFVLIPLAELAPELDLPNGRSVKLLAHAIPDNGLTILAPASSLPV</sequence>
<dbReference type="SUPFAM" id="SSF55083">
    <property type="entry name" value="6-hydroxymethyl-7,8-dihydropterin pyrophosphokinase, HPPK"/>
    <property type="match status" value="1"/>
</dbReference>
<keyword evidence="8" id="KW-0067">ATP-binding</keyword>
<dbReference type="EC" id="2.7.6.3" evidence="3"/>
<dbReference type="PANTHER" id="PTHR43071:SF1">
    <property type="entry name" value="2-AMINO-4-HYDROXY-6-HYDROXYMETHYLDIHYDROPTERIDINE PYROPHOSPHOKINASE"/>
    <property type="match status" value="1"/>
</dbReference>
<feature type="domain" description="7,8-dihydro-6-hydroxymethylpterin-pyrophosphokinase" evidence="13">
    <location>
        <begin position="88"/>
        <end position="99"/>
    </location>
</feature>
<comment type="function">
    <text evidence="10">Catalyzes the transfer of pyrophosphate from adenosine triphosphate (ATP) to 6-hydroxymethyl-7,8-dihydropterin, an enzymatic step in folate biosynthesis pathway.</text>
</comment>
<evidence type="ECO:0000256" key="7">
    <source>
        <dbReference type="ARBA" id="ARBA00022777"/>
    </source>
</evidence>
<evidence type="ECO:0000313" key="14">
    <source>
        <dbReference type="EMBL" id="RUO20370.1"/>
    </source>
</evidence>
<dbReference type="RefSeq" id="WP_126767305.1">
    <property type="nucleotide sequence ID" value="NZ_PIPJ01000005.1"/>
</dbReference>
<dbReference type="GO" id="GO:0046654">
    <property type="term" value="P:tetrahydrofolate biosynthetic process"/>
    <property type="evidence" value="ECO:0007669"/>
    <property type="project" value="UniProtKB-UniPathway"/>
</dbReference>
<proteinExistence type="inferred from homology"/>
<evidence type="ECO:0000259" key="13">
    <source>
        <dbReference type="PROSITE" id="PS00794"/>
    </source>
</evidence>
<keyword evidence="6" id="KW-0547">Nucleotide-binding</keyword>
<gene>
    <name evidence="14" type="primary">folK</name>
    <name evidence="14" type="ORF">CWE08_07825</name>
</gene>
<dbReference type="PROSITE" id="PS00794">
    <property type="entry name" value="HPPK"/>
    <property type="match status" value="1"/>
</dbReference>
<dbReference type="UniPathway" id="UPA00077">
    <property type="reaction ID" value="UER00155"/>
</dbReference>
<dbReference type="GO" id="GO:0046656">
    <property type="term" value="P:folic acid biosynthetic process"/>
    <property type="evidence" value="ECO:0007669"/>
    <property type="project" value="UniProtKB-KW"/>
</dbReference>
<reference evidence="15" key="1">
    <citation type="journal article" date="2018" name="Front. Microbiol.">
        <title>Genome-Based Analysis Reveals the Taxonomy and Diversity of the Family Idiomarinaceae.</title>
        <authorList>
            <person name="Liu Y."/>
            <person name="Lai Q."/>
            <person name="Shao Z."/>
        </authorList>
    </citation>
    <scope>NUCLEOTIDE SEQUENCE [LARGE SCALE GENOMIC DNA]</scope>
    <source>
        <strain evidence="15">GBPy7</strain>
    </source>
</reference>
<dbReference type="OrthoDB" id="9808041at2"/>
<comment type="caution">
    <text evidence="14">The sequence shown here is derived from an EMBL/GenBank/DDBJ whole genome shotgun (WGS) entry which is preliminary data.</text>
</comment>
<dbReference type="GO" id="GO:0005524">
    <property type="term" value="F:ATP binding"/>
    <property type="evidence" value="ECO:0007669"/>
    <property type="project" value="UniProtKB-KW"/>
</dbReference>
<evidence type="ECO:0000256" key="2">
    <source>
        <dbReference type="ARBA" id="ARBA00005810"/>
    </source>
</evidence>